<keyword evidence="6" id="KW-1185">Reference proteome</keyword>
<evidence type="ECO:0000256" key="3">
    <source>
        <dbReference type="ARBA" id="ARBA00023186"/>
    </source>
</evidence>
<dbReference type="WBParaSite" id="TCONS_00003437.p1">
    <property type="protein sequence ID" value="TCONS_00003437.p1"/>
    <property type="gene ID" value="XLOC_003177"/>
</dbReference>
<proteinExistence type="inferred from homology"/>
<dbReference type="PIRSF" id="PIRSF016477">
    <property type="entry name" value="Prefoldin_subunit_4"/>
    <property type="match status" value="1"/>
</dbReference>
<name>A0A0K0E1K0_STRER</name>
<dbReference type="WBParaSite" id="SSTP_0000336900.1">
    <property type="protein sequence ID" value="SSTP_0000336900.1"/>
    <property type="gene ID" value="SSTP_0000336900"/>
</dbReference>
<reference evidence="7" key="1">
    <citation type="submission" date="2015-08" db="UniProtKB">
        <authorList>
            <consortium name="WormBaseParasite"/>
        </authorList>
    </citation>
    <scope>IDENTIFICATION</scope>
</reference>
<protein>
    <recommendedName>
        <fullName evidence="4">Prefoldin subunit 4</fullName>
    </recommendedName>
</protein>
<feature type="coiled-coil region" evidence="5">
    <location>
        <begin position="29"/>
        <end position="56"/>
    </location>
</feature>
<organism evidence="7">
    <name type="scientific">Strongyloides stercoralis</name>
    <name type="common">Threadworm</name>
    <dbReference type="NCBI Taxonomy" id="6248"/>
    <lineage>
        <taxon>Eukaryota</taxon>
        <taxon>Metazoa</taxon>
        <taxon>Ecdysozoa</taxon>
        <taxon>Nematoda</taxon>
        <taxon>Chromadorea</taxon>
        <taxon>Rhabditida</taxon>
        <taxon>Tylenchina</taxon>
        <taxon>Panagrolaimomorpha</taxon>
        <taxon>Strongyloidoidea</taxon>
        <taxon>Strongyloididae</taxon>
        <taxon>Strongyloides</taxon>
    </lineage>
</organism>
<dbReference type="STRING" id="6248.A0A0K0E1K0"/>
<accession>A0A0K0E1K0</accession>
<feature type="coiled-coil region" evidence="5">
    <location>
        <begin position="82"/>
        <end position="109"/>
    </location>
</feature>
<dbReference type="PANTHER" id="PTHR21100:SF9">
    <property type="entry name" value="PREFOLDIN SUBUNIT 4"/>
    <property type="match status" value="1"/>
</dbReference>
<sequence length="123" mass="13913">MSSSNLKVSKDDQDKINKFATGHAKTIALKREIEKLKTFLENCKEAEEEVMIVDSETIPYKVGCAFFELTLDEINDQIAQDTETHTAKLAEKESALEKITNELEKLKKELYAKFGNAINLEAD</sequence>
<evidence type="ECO:0000313" key="6">
    <source>
        <dbReference type="Proteomes" id="UP000035681"/>
    </source>
</evidence>
<comment type="similarity">
    <text evidence="1 4">Belongs to the prefoldin subunit beta family.</text>
</comment>
<keyword evidence="3 4" id="KW-0143">Chaperone</keyword>
<dbReference type="GO" id="GO:0016272">
    <property type="term" value="C:prefoldin complex"/>
    <property type="evidence" value="ECO:0007669"/>
    <property type="project" value="UniProtKB-UniRule"/>
</dbReference>
<keyword evidence="5" id="KW-0175">Coiled coil</keyword>
<dbReference type="Proteomes" id="UP000035681">
    <property type="component" value="Unplaced"/>
</dbReference>
<evidence type="ECO:0000313" key="7">
    <source>
        <dbReference type="WBParaSite" id="SSTP_0000336900.1"/>
    </source>
</evidence>
<dbReference type="GO" id="GO:0006457">
    <property type="term" value="P:protein folding"/>
    <property type="evidence" value="ECO:0007669"/>
    <property type="project" value="UniProtKB-UniRule"/>
</dbReference>
<evidence type="ECO:0000256" key="1">
    <source>
        <dbReference type="ARBA" id="ARBA00008045"/>
    </source>
</evidence>
<comment type="function">
    <text evidence="4">Binds specifically to cytosolic chaperonin (c-CPN) and transfers target proteins to it. Binds to nascent polypeptide chain and promotes folding in an environment in which there are many competing pathways for nonnative proteins.</text>
</comment>
<dbReference type="InterPro" id="IPR002777">
    <property type="entry name" value="PFD_beta-like"/>
</dbReference>
<dbReference type="SUPFAM" id="SSF46579">
    <property type="entry name" value="Prefoldin"/>
    <property type="match status" value="1"/>
</dbReference>
<dbReference type="GO" id="GO:0005737">
    <property type="term" value="C:cytoplasm"/>
    <property type="evidence" value="ECO:0007669"/>
    <property type="project" value="TreeGrafter"/>
</dbReference>
<evidence type="ECO:0000256" key="4">
    <source>
        <dbReference type="PIRNR" id="PIRNR016477"/>
    </source>
</evidence>
<dbReference type="PANTHER" id="PTHR21100">
    <property type="entry name" value="PREFOLDIN SUBUNIT 4"/>
    <property type="match status" value="1"/>
</dbReference>
<dbReference type="InterPro" id="IPR016661">
    <property type="entry name" value="PFDN4"/>
</dbReference>
<comment type="subunit">
    <text evidence="2 4">Heterohexamer of two PFD-alpha type and four PFD-beta type subunits.</text>
</comment>
<dbReference type="AlphaFoldDB" id="A0A0K0E1K0"/>
<evidence type="ECO:0000256" key="2">
    <source>
        <dbReference type="ARBA" id="ARBA00011695"/>
    </source>
</evidence>
<evidence type="ECO:0000256" key="5">
    <source>
        <dbReference type="SAM" id="Coils"/>
    </source>
</evidence>
<dbReference type="Pfam" id="PF01920">
    <property type="entry name" value="Prefoldin_2"/>
    <property type="match status" value="1"/>
</dbReference>
<dbReference type="GO" id="GO:0051082">
    <property type="term" value="F:unfolded protein binding"/>
    <property type="evidence" value="ECO:0007669"/>
    <property type="project" value="InterPro"/>
</dbReference>